<gene>
    <name evidence="3" type="ORF">F0562_000514</name>
</gene>
<feature type="region of interest" description="Disordered" evidence="1">
    <location>
        <begin position="106"/>
        <end position="128"/>
    </location>
</feature>
<dbReference type="InterPro" id="IPR000504">
    <property type="entry name" value="RRM_dom"/>
</dbReference>
<organism evidence="3 4">
    <name type="scientific">Nyssa sinensis</name>
    <dbReference type="NCBI Taxonomy" id="561372"/>
    <lineage>
        <taxon>Eukaryota</taxon>
        <taxon>Viridiplantae</taxon>
        <taxon>Streptophyta</taxon>
        <taxon>Embryophyta</taxon>
        <taxon>Tracheophyta</taxon>
        <taxon>Spermatophyta</taxon>
        <taxon>Magnoliopsida</taxon>
        <taxon>eudicotyledons</taxon>
        <taxon>Gunneridae</taxon>
        <taxon>Pentapetalae</taxon>
        <taxon>asterids</taxon>
        <taxon>Cornales</taxon>
        <taxon>Nyssaceae</taxon>
        <taxon>Nyssa</taxon>
    </lineage>
</organism>
<dbReference type="PANTHER" id="PTHR34568">
    <property type="entry name" value="RRM DOMAIN-CONTAINING PROTEIN"/>
    <property type="match status" value="1"/>
</dbReference>
<dbReference type="Pfam" id="PF25896">
    <property type="entry name" value="HTH_AT3G52170"/>
    <property type="match status" value="1"/>
</dbReference>
<dbReference type="InterPro" id="IPR058942">
    <property type="entry name" value="AT3G52170-like"/>
</dbReference>
<evidence type="ECO:0000313" key="4">
    <source>
        <dbReference type="Proteomes" id="UP000325577"/>
    </source>
</evidence>
<reference evidence="3 4" key="1">
    <citation type="submission" date="2019-09" db="EMBL/GenBank/DDBJ databases">
        <title>A chromosome-level genome assembly of the Chinese tupelo Nyssa sinensis.</title>
        <authorList>
            <person name="Yang X."/>
            <person name="Kang M."/>
            <person name="Yang Y."/>
            <person name="Xiong H."/>
            <person name="Wang M."/>
            <person name="Zhang Z."/>
            <person name="Wang Z."/>
            <person name="Wu H."/>
            <person name="Ma T."/>
            <person name="Liu J."/>
            <person name="Xi Z."/>
        </authorList>
    </citation>
    <scope>NUCLEOTIDE SEQUENCE [LARGE SCALE GENOMIC DNA]</scope>
    <source>
        <strain evidence="3">J267</strain>
        <tissue evidence="3">Leaf</tissue>
    </source>
</reference>
<feature type="compositionally biased region" description="Polar residues" evidence="1">
    <location>
        <begin position="106"/>
        <end position="126"/>
    </location>
</feature>
<dbReference type="GO" id="GO:0003723">
    <property type="term" value="F:RNA binding"/>
    <property type="evidence" value="ECO:0007669"/>
    <property type="project" value="InterPro"/>
</dbReference>
<dbReference type="SMART" id="SM00360">
    <property type="entry name" value="RRM"/>
    <property type="match status" value="2"/>
</dbReference>
<feature type="domain" description="RRM" evidence="2">
    <location>
        <begin position="496"/>
        <end position="566"/>
    </location>
</feature>
<feature type="region of interest" description="Disordered" evidence="1">
    <location>
        <begin position="179"/>
        <end position="207"/>
    </location>
</feature>
<feature type="domain" description="RRM" evidence="2">
    <location>
        <begin position="600"/>
        <end position="667"/>
    </location>
</feature>
<dbReference type="EMBL" id="CM018031">
    <property type="protein sequence ID" value="KAA8548830.1"/>
    <property type="molecule type" value="Genomic_DNA"/>
</dbReference>
<dbReference type="OrthoDB" id="1938644at2759"/>
<name>A0A5J5C3X2_9ASTE</name>
<evidence type="ECO:0000259" key="2">
    <source>
        <dbReference type="SMART" id="SM00360"/>
    </source>
</evidence>
<dbReference type="InterPro" id="IPR012677">
    <property type="entry name" value="Nucleotide-bd_a/b_plait_sf"/>
</dbReference>
<dbReference type="InterPro" id="IPR035979">
    <property type="entry name" value="RBD_domain_sf"/>
</dbReference>
<dbReference type="PANTHER" id="PTHR34568:SF5">
    <property type="entry name" value="RNA-BINDING (RRM_RBD_RNP MOTIFS) FAMILY PROTEIN"/>
    <property type="match status" value="1"/>
</dbReference>
<dbReference type="AlphaFoldDB" id="A0A5J5C3X2"/>
<proteinExistence type="predicted"/>
<dbReference type="SUPFAM" id="SSF54928">
    <property type="entry name" value="RNA-binding domain, RBD"/>
    <property type="match status" value="2"/>
</dbReference>
<dbReference type="InterPro" id="IPR058941">
    <property type="entry name" value="HTH_AT3G52170-like"/>
</dbReference>
<accession>A0A5J5C3X2</accession>
<protein>
    <recommendedName>
        <fullName evidence="2">RRM domain-containing protein</fullName>
    </recommendedName>
</protein>
<feature type="region of interest" description="Disordered" evidence="1">
    <location>
        <begin position="15"/>
        <end position="50"/>
    </location>
</feature>
<feature type="compositionally biased region" description="Low complexity" evidence="1">
    <location>
        <begin position="28"/>
        <end position="38"/>
    </location>
</feature>
<keyword evidence="4" id="KW-1185">Reference proteome</keyword>
<dbReference type="Proteomes" id="UP000325577">
    <property type="component" value="Linkage Group LG0"/>
</dbReference>
<evidence type="ECO:0000313" key="3">
    <source>
        <dbReference type="EMBL" id="KAA8548830.1"/>
    </source>
</evidence>
<dbReference type="Gene3D" id="3.30.70.330">
    <property type="match status" value="2"/>
</dbReference>
<evidence type="ECO:0000256" key="1">
    <source>
        <dbReference type="SAM" id="MobiDB-lite"/>
    </source>
</evidence>
<sequence length="798" mass="88746">MALSRLLEAKPRFHLDRIGPPRPTRWCSSISSGQSENSSHSKKSNTAKEQRVVAVESYVKKFMEAHPGVFPKATHVQNKVGGSWYTLKDILSNLKEKMLGNPPLQNHTIGRTSNSTPPSVDITSDNGLDKSELGEFNNTVRDYRSCKNNIPTRAMSNIWETSSEDMISATASEVIRTHSNPDNAELPGPESILQSSKASPDCHSNEENISHETSCITGDFSSVDRVNTTVSEVIKMHNYPDSTELAEAACILQFSESGVDLHSTEKDISTSAASHIIGENYSEDIVQPDDVSDVANKLASTGYENHQPESKTRISSIRSSVGLEVGETPASFVGNQKVMGFADIFTRITNDQAAGEMTNKKSDILTSNRNSEYSNETTGEDMATASGIKGLLDCIKVLPREQSIARPQENIISRKLNSLNGHIVGKESEEEPGVEAPFEILHMNSKCEDDGASDADVAAFDCRKSKTPQIPLPTTQKGKIKTWDAFYARKQSDQNKVLVKFLLKTAEESEIASAFWDCGDIMKIEFSYVKGSLYKTAYIYFKTREGLQNAIEKTDLMVNNVNVTVEAASYLDKMPNRISIPNLIGDPDVPDALVKNPTRTVMIKQLTHDISSHHIEEALTFCQSNITGFYMGSSSSVAYVEFETEDAKERALAEHSIVVLGKQLLILRIDAPRTTVVRISNFELRSKVKKLHSICQTYGQIRYMYRRSRDIMDVHFKISEWPNMLNILNRLNGMQVDGQQWVVQPAPLFPPEVLRILWSQPDERRHVKTVIHSLLQKLGGNAGLTDLAVKFYGDSWAN</sequence>